<dbReference type="Proteomes" id="UP000321943">
    <property type="component" value="Chromosome"/>
</dbReference>
<evidence type="ECO:0000313" key="7">
    <source>
        <dbReference type="EMBL" id="BBM41801.1"/>
    </source>
</evidence>
<gene>
    <name evidence="7" type="ORF">JCM16777_0024</name>
</gene>
<dbReference type="KEGG" id="lwd:JCM16777_0024"/>
<dbReference type="EMBL" id="AP019829">
    <property type="protein sequence ID" value="BBM41801.1"/>
    <property type="molecule type" value="Genomic_DNA"/>
</dbReference>
<reference evidence="7 8" key="1">
    <citation type="submission" date="2019-07" db="EMBL/GenBank/DDBJ databases">
        <title>Complete Genome Sequence of Leptotrichia wadei Strain JCM16777.</title>
        <authorList>
            <person name="Watanabe S."/>
            <person name="Cui L."/>
        </authorList>
    </citation>
    <scope>NUCLEOTIDE SEQUENCE [LARGE SCALE GENOMIC DNA]</scope>
    <source>
        <strain evidence="7 8">JCM16777</strain>
    </source>
</reference>
<keyword evidence="4 6" id="KW-0238">DNA-binding</keyword>
<evidence type="ECO:0000256" key="2">
    <source>
        <dbReference type="ARBA" id="ARBA00010961"/>
    </source>
</evidence>
<evidence type="ECO:0000256" key="4">
    <source>
        <dbReference type="ARBA" id="ARBA00023125"/>
    </source>
</evidence>
<dbReference type="AlphaFoldDB" id="A0A7U6L8R3"/>
<evidence type="ECO:0000256" key="5">
    <source>
        <dbReference type="ARBA" id="ARBA00023172"/>
    </source>
</evidence>
<keyword evidence="3 6" id="KW-0815">Transposition</keyword>
<evidence type="ECO:0000313" key="8">
    <source>
        <dbReference type="Proteomes" id="UP000321943"/>
    </source>
</evidence>
<dbReference type="GO" id="GO:0003677">
    <property type="term" value="F:DNA binding"/>
    <property type="evidence" value="ECO:0007669"/>
    <property type="project" value="UniProtKB-UniRule"/>
</dbReference>
<protein>
    <recommendedName>
        <fullName evidence="6">Mutator family transposase</fullName>
    </recommendedName>
</protein>
<evidence type="ECO:0000256" key="1">
    <source>
        <dbReference type="ARBA" id="ARBA00002190"/>
    </source>
</evidence>
<comment type="similarity">
    <text evidence="2 6">Belongs to the transposase mutator family.</text>
</comment>
<sequence length="100" mass="11544">MAKKKIDNKIFKTLIEDYNIKDTNDIKDILKDLLSGTIQTMLEAEIEHELGYAKHSMKDKITSNARNGHSKKTVRSEYGNLDLDIPRDRNAEFEPQIIPK</sequence>
<dbReference type="RefSeq" id="WP_018498865.1">
    <property type="nucleotide sequence ID" value="NZ_AP019829.2"/>
</dbReference>
<comment type="function">
    <text evidence="1 6">Required for the transposition of the insertion element.</text>
</comment>
<keyword evidence="6" id="KW-0814">Transposable element</keyword>
<proteinExistence type="inferred from homology"/>
<accession>A0A7U6L8R3</accession>
<dbReference type="GO" id="GO:0004803">
    <property type="term" value="F:transposase activity"/>
    <property type="evidence" value="ECO:0007669"/>
    <property type="project" value="UniProtKB-UniRule"/>
</dbReference>
<dbReference type="GO" id="GO:0006313">
    <property type="term" value="P:DNA transposition"/>
    <property type="evidence" value="ECO:0007669"/>
    <property type="project" value="UniProtKB-UniRule"/>
</dbReference>
<dbReference type="PANTHER" id="PTHR33217">
    <property type="entry name" value="TRANSPOSASE FOR INSERTION SEQUENCE ELEMENT IS1081"/>
    <property type="match status" value="1"/>
</dbReference>
<evidence type="ECO:0000256" key="6">
    <source>
        <dbReference type="RuleBase" id="RU365089"/>
    </source>
</evidence>
<dbReference type="PANTHER" id="PTHR33217:SF5">
    <property type="entry name" value="MUTATOR FAMILY TRANSPOSASE"/>
    <property type="match status" value="1"/>
</dbReference>
<evidence type="ECO:0000256" key="3">
    <source>
        <dbReference type="ARBA" id="ARBA00022578"/>
    </source>
</evidence>
<dbReference type="Pfam" id="PF00872">
    <property type="entry name" value="Transposase_mut"/>
    <property type="match status" value="1"/>
</dbReference>
<name>A0A7U6L8R3_9FUSO</name>
<dbReference type="InterPro" id="IPR001207">
    <property type="entry name" value="Transposase_mutator"/>
</dbReference>
<keyword evidence="5 6" id="KW-0233">DNA recombination</keyword>
<dbReference type="GeneID" id="84803390"/>
<organism evidence="7 8">
    <name type="scientific">Leptotrichia wadei</name>
    <dbReference type="NCBI Taxonomy" id="157687"/>
    <lineage>
        <taxon>Bacteria</taxon>
        <taxon>Fusobacteriati</taxon>
        <taxon>Fusobacteriota</taxon>
        <taxon>Fusobacteriia</taxon>
        <taxon>Fusobacteriales</taxon>
        <taxon>Leptotrichiaceae</taxon>
        <taxon>Leptotrichia</taxon>
    </lineage>
</organism>